<dbReference type="SUPFAM" id="SSF53850">
    <property type="entry name" value="Periplasmic binding protein-like II"/>
    <property type="match status" value="1"/>
</dbReference>
<proteinExistence type="inferred from homology"/>
<dbReference type="AlphaFoldDB" id="A0A6M1LHU4"/>
<dbReference type="EMBL" id="JAAIKB010000002">
    <property type="protein sequence ID" value="NGM19559.1"/>
    <property type="molecule type" value="Genomic_DNA"/>
</dbReference>
<name>A0A6M1LHU4_9PROT</name>
<dbReference type="GO" id="GO:0015833">
    <property type="term" value="P:peptide transport"/>
    <property type="evidence" value="ECO:0007669"/>
    <property type="project" value="TreeGrafter"/>
</dbReference>
<dbReference type="Gene3D" id="3.40.190.10">
    <property type="entry name" value="Periplasmic binding protein-like II"/>
    <property type="match status" value="1"/>
</dbReference>
<dbReference type="PANTHER" id="PTHR30290">
    <property type="entry name" value="PERIPLASMIC BINDING COMPONENT OF ABC TRANSPORTER"/>
    <property type="match status" value="1"/>
</dbReference>
<keyword evidence="7" id="KW-1185">Reference proteome</keyword>
<dbReference type="GO" id="GO:1904680">
    <property type="term" value="F:peptide transmembrane transporter activity"/>
    <property type="evidence" value="ECO:0007669"/>
    <property type="project" value="TreeGrafter"/>
</dbReference>
<accession>A0A6M1LHU4</accession>
<evidence type="ECO:0000256" key="2">
    <source>
        <dbReference type="ARBA" id="ARBA00005695"/>
    </source>
</evidence>
<reference evidence="6 7" key="1">
    <citation type="submission" date="2020-02" db="EMBL/GenBank/DDBJ databases">
        <authorList>
            <person name="Kim H.M."/>
            <person name="Jeon C.O."/>
        </authorList>
    </citation>
    <scope>NUCLEOTIDE SEQUENCE [LARGE SCALE GENOMIC DNA]</scope>
    <source>
        <strain evidence="6 7">PeD5</strain>
    </source>
</reference>
<dbReference type="Gene3D" id="3.10.105.10">
    <property type="entry name" value="Dipeptide-binding Protein, Domain 3"/>
    <property type="match status" value="1"/>
</dbReference>
<dbReference type="GO" id="GO:0030288">
    <property type="term" value="C:outer membrane-bounded periplasmic space"/>
    <property type="evidence" value="ECO:0007669"/>
    <property type="project" value="UniProtKB-ARBA"/>
</dbReference>
<dbReference type="GO" id="GO:0043190">
    <property type="term" value="C:ATP-binding cassette (ABC) transporter complex"/>
    <property type="evidence" value="ECO:0007669"/>
    <property type="project" value="InterPro"/>
</dbReference>
<evidence type="ECO:0000313" key="7">
    <source>
        <dbReference type="Proteomes" id="UP000475385"/>
    </source>
</evidence>
<dbReference type="PROSITE" id="PS51318">
    <property type="entry name" value="TAT"/>
    <property type="match status" value="1"/>
</dbReference>
<sequence>MDTMIGRRGALAGLAGVLASASLPRSAGAQPRGTVTASLLGNLPNIHPWHVGNVETAAANLLGFSNLVKIGPDGTLVPDLAVALPTISSDGLSYTFELRRDVRFHNGDRLTSEDVLYSFDKYLSTGRRRGNLRRFIKNVEKDGDYVVRFTLGDPWTGWMRLLGYEAAIVRRGTDVVNEGATGENLYRGSRTAGSGPFIPKSFQADVAVEFEAFPEYFGGAPATAGIRLVRIPDAATQLANLRAGSVDIISNCPPKDFAPTRQMRGFAGASRPSAGIFYMPMNVAKPPFDNIHLRRAVSCAIDREYICDEIYSGLVTASALPATPQEFWYEADLANQLKYDPDRVRFHLRQAGMPRGFTFEAIVPVPSAYVEAREAAVVMQANLAEFGIRMNMRQTDFVSMYRSAQNGDWQCFPHASMQSSIEDYLIWNNYHKDGNQAQWMGYRNPAYDEAVMESFRHLDPARKRPSLRKVTEILVDHCPALWIGRLNAYHLWRADISGFAPRYSHFMDLTTVRKG</sequence>
<evidence type="ECO:0000256" key="4">
    <source>
        <dbReference type="ARBA" id="ARBA00022729"/>
    </source>
</evidence>
<dbReference type="PANTHER" id="PTHR30290:SF9">
    <property type="entry name" value="OLIGOPEPTIDE-BINDING PROTEIN APPA"/>
    <property type="match status" value="1"/>
</dbReference>
<dbReference type="PIRSF" id="PIRSF002741">
    <property type="entry name" value="MppA"/>
    <property type="match status" value="1"/>
</dbReference>
<comment type="caution">
    <text evidence="6">The sequence shown here is derived from an EMBL/GenBank/DDBJ whole genome shotgun (WGS) entry which is preliminary data.</text>
</comment>
<dbReference type="InterPro" id="IPR039424">
    <property type="entry name" value="SBP_5"/>
</dbReference>
<keyword evidence="4" id="KW-0732">Signal</keyword>
<comment type="similarity">
    <text evidence="2">Belongs to the bacterial solute-binding protein 5 family.</text>
</comment>
<feature type="domain" description="Solute-binding protein family 5" evidence="5">
    <location>
        <begin position="75"/>
        <end position="434"/>
    </location>
</feature>
<evidence type="ECO:0000256" key="1">
    <source>
        <dbReference type="ARBA" id="ARBA00004418"/>
    </source>
</evidence>
<dbReference type="InterPro" id="IPR006311">
    <property type="entry name" value="TAT_signal"/>
</dbReference>
<evidence type="ECO:0000313" key="6">
    <source>
        <dbReference type="EMBL" id="NGM19559.1"/>
    </source>
</evidence>
<dbReference type="RefSeq" id="WP_164693455.1">
    <property type="nucleotide sequence ID" value="NZ_JAAIKB010000002.1"/>
</dbReference>
<dbReference type="Pfam" id="PF00496">
    <property type="entry name" value="SBP_bac_5"/>
    <property type="match status" value="1"/>
</dbReference>
<keyword evidence="3" id="KW-0813">Transport</keyword>
<comment type="subcellular location">
    <subcellularLocation>
        <location evidence="1">Periplasm</location>
    </subcellularLocation>
</comment>
<dbReference type="CDD" id="cd00995">
    <property type="entry name" value="PBP2_NikA_DppA_OppA_like"/>
    <property type="match status" value="1"/>
</dbReference>
<dbReference type="Proteomes" id="UP000475385">
    <property type="component" value="Unassembled WGS sequence"/>
</dbReference>
<protein>
    <submittedName>
        <fullName evidence="6">ABC transporter substrate-binding protein</fullName>
    </submittedName>
</protein>
<evidence type="ECO:0000256" key="3">
    <source>
        <dbReference type="ARBA" id="ARBA00022448"/>
    </source>
</evidence>
<dbReference type="InterPro" id="IPR000914">
    <property type="entry name" value="SBP_5_dom"/>
</dbReference>
<dbReference type="InterPro" id="IPR030678">
    <property type="entry name" value="Peptide/Ni-bd"/>
</dbReference>
<organism evidence="6 7">
    <name type="scientific">Falsiroseomonas algicola</name>
    <dbReference type="NCBI Taxonomy" id="2716930"/>
    <lineage>
        <taxon>Bacteria</taxon>
        <taxon>Pseudomonadati</taxon>
        <taxon>Pseudomonadota</taxon>
        <taxon>Alphaproteobacteria</taxon>
        <taxon>Acetobacterales</taxon>
        <taxon>Roseomonadaceae</taxon>
        <taxon>Falsiroseomonas</taxon>
    </lineage>
</organism>
<gene>
    <name evidence="6" type="ORF">G3576_06005</name>
</gene>
<reference evidence="6 7" key="2">
    <citation type="submission" date="2020-03" db="EMBL/GenBank/DDBJ databases">
        <title>Roseomonas stagni sp. nov., isolated from pond water in Japan.</title>
        <authorList>
            <person name="Furuhata K."/>
            <person name="Miyamoto H."/>
            <person name="Goto K."/>
        </authorList>
    </citation>
    <scope>NUCLEOTIDE SEQUENCE [LARGE SCALE GENOMIC DNA]</scope>
    <source>
        <strain evidence="6 7">PeD5</strain>
    </source>
</reference>
<evidence type="ECO:0000259" key="5">
    <source>
        <dbReference type="Pfam" id="PF00496"/>
    </source>
</evidence>